<dbReference type="Proteomes" id="UP001157006">
    <property type="component" value="Chromosome 1L"/>
</dbReference>
<organism evidence="1 2">
    <name type="scientific">Vicia faba</name>
    <name type="common">Broad bean</name>
    <name type="synonym">Faba vulgaris</name>
    <dbReference type="NCBI Taxonomy" id="3906"/>
    <lineage>
        <taxon>Eukaryota</taxon>
        <taxon>Viridiplantae</taxon>
        <taxon>Streptophyta</taxon>
        <taxon>Embryophyta</taxon>
        <taxon>Tracheophyta</taxon>
        <taxon>Spermatophyta</taxon>
        <taxon>Magnoliopsida</taxon>
        <taxon>eudicotyledons</taxon>
        <taxon>Gunneridae</taxon>
        <taxon>Pentapetalae</taxon>
        <taxon>rosids</taxon>
        <taxon>fabids</taxon>
        <taxon>Fabales</taxon>
        <taxon>Fabaceae</taxon>
        <taxon>Papilionoideae</taxon>
        <taxon>50 kb inversion clade</taxon>
        <taxon>NPAAA clade</taxon>
        <taxon>Hologalegina</taxon>
        <taxon>IRL clade</taxon>
        <taxon>Fabeae</taxon>
        <taxon>Vicia</taxon>
    </lineage>
</organism>
<dbReference type="EMBL" id="OX451736">
    <property type="protein sequence ID" value="CAI8586007.1"/>
    <property type="molecule type" value="Genomic_DNA"/>
</dbReference>
<name>A0AAV0YPM7_VICFA</name>
<protein>
    <submittedName>
        <fullName evidence="1">Uncharacterized protein</fullName>
    </submittedName>
</protein>
<keyword evidence="2" id="KW-1185">Reference proteome</keyword>
<evidence type="ECO:0000313" key="2">
    <source>
        <dbReference type="Proteomes" id="UP001157006"/>
    </source>
</evidence>
<evidence type="ECO:0000313" key="1">
    <source>
        <dbReference type="EMBL" id="CAI8586007.1"/>
    </source>
</evidence>
<reference evidence="1 2" key="1">
    <citation type="submission" date="2023-01" db="EMBL/GenBank/DDBJ databases">
        <authorList>
            <person name="Kreplak J."/>
        </authorList>
    </citation>
    <scope>NUCLEOTIDE SEQUENCE [LARGE SCALE GENOMIC DNA]</scope>
</reference>
<dbReference type="AlphaFoldDB" id="A0AAV0YPM7"/>
<proteinExistence type="predicted"/>
<gene>
    <name evidence="1" type="ORF">VFH_I234080</name>
</gene>
<sequence length="118" mass="13380">MIFQPHHQPPMTFVVVQNVNILGSLPITTMTRVMLLVKSPSASYLQFPYSTTSQFFTYSIISMYTNIAKPQAFPLTSKYLHNPDASFHSPPLTPNFRLFLTIKNQSIQTPDVSLESLE</sequence>
<accession>A0AAV0YPM7</accession>